<evidence type="ECO:0008006" key="4">
    <source>
        <dbReference type="Google" id="ProtNLM"/>
    </source>
</evidence>
<dbReference type="InterPro" id="IPR041662">
    <property type="entry name" value="SusD-like_2"/>
</dbReference>
<dbReference type="Proteomes" id="UP000680038">
    <property type="component" value="Unassembled WGS sequence"/>
</dbReference>
<dbReference type="Pfam" id="PF12771">
    <property type="entry name" value="SusD-like_2"/>
    <property type="match status" value="1"/>
</dbReference>
<gene>
    <name evidence="2" type="ORF">DYBT9275_02536</name>
</gene>
<organism evidence="2 3">
    <name type="scientific">Dyadobacter helix</name>
    <dbReference type="NCBI Taxonomy" id="2822344"/>
    <lineage>
        <taxon>Bacteria</taxon>
        <taxon>Pseudomonadati</taxon>
        <taxon>Bacteroidota</taxon>
        <taxon>Cytophagia</taxon>
        <taxon>Cytophagales</taxon>
        <taxon>Spirosomataceae</taxon>
        <taxon>Dyadobacter</taxon>
    </lineage>
</organism>
<dbReference type="SUPFAM" id="SSF48452">
    <property type="entry name" value="TPR-like"/>
    <property type="match status" value="1"/>
</dbReference>
<feature type="signal peptide" evidence="1">
    <location>
        <begin position="1"/>
        <end position="20"/>
    </location>
</feature>
<comment type="caution">
    <text evidence="2">The sequence shown here is derived from an EMBL/GenBank/DDBJ whole genome shotgun (WGS) entry which is preliminary data.</text>
</comment>
<protein>
    <recommendedName>
        <fullName evidence="4">SusD/RagB family nutrient-binding outer membrane lipoprotein</fullName>
    </recommendedName>
</protein>
<accession>A0A916N4I6</accession>
<dbReference type="RefSeq" id="WP_215239166.1">
    <property type="nucleotide sequence ID" value="NZ_CAJRAF010000002.1"/>
</dbReference>
<sequence length="502" mass="56530">MKLYSKKILTGLAAFVAVCAGSCTSDFEKINTDPTLVTEEIIKPSMLLTSVQKYSVFSTYNLSIVAEYSGYYSNGASGSIFQNANWNDPFNEYYRNYLINTAEIVRLTSKDPKLVNQHAMGRIWKVWLYSQLTDLYGDVPYFEAVQNVANVINQPKYDSQQEIYKDLLKELKESAAALNADPTLPSFGAADIVMQGNVDKWRRFANSLRLRLATRIRYADEALAKQHIAEVVTAPLIDDNSFNVFLTTVNGSDTRNRNPLWNDPLNDYPQSVSFTVTETLKMLKDPRLPVFLLPATDGVSGYRGRPIAVLPDEKNYTIENSASQQKFFREAVYPIMIMNAAEVSFLKAEAALAGYTSENAQALFTKGITQSLTQYKVTNEATASYLASAAATLKGSQEEKLEQIIVQKFLGNYFQINEGYAEFRRTGYPKIWTGSDKGSTGGEIPRRLTYPLDEYSKNETNIKAAVQRLSKGDTYMSRIWWDAKAGLPFHHPRQGQYPPEMY</sequence>
<proteinExistence type="predicted"/>
<evidence type="ECO:0000313" key="3">
    <source>
        <dbReference type="Proteomes" id="UP000680038"/>
    </source>
</evidence>
<keyword evidence="1" id="KW-0732">Signal</keyword>
<evidence type="ECO:0000313" key="2">
    <source>
        <dbReference type="EMBL" id="CAG5000807.1"/>
    </source>
</evidence>
<keyword evidence="3" id="KW-1185">Reference proteome</keyword>
<dbReference type="EMBL" id="CAJRAF010000002">
    <property type="protein sequence ID" value="CAG5000807.1"/>
    <property type="molecule type" value="Genomic_DNA"/>
</dbReference>
<dbReference type="Gene3D" id="1.25.40.390">
    <property type="match status" value="1"/>
</dbReference>
<name>A0A916N4I6_9BACT</name>
<feature type="chain" id="PRO_5037434857" description="SusD/RagB family nutrient-binding outer membrane lipoprotein" evidence="1">
    <location>
        <begin position="21"/>
        <end position="502"/>
    </location>
</feature>
<reference evidence="2" key="1">
    <citation type="submission" date="2021-04" db="EMBL/GenBank/DDBJ databases">
        <authorList>
            <person name="Rodrigo-Torres L."/>
            <person name="Arahal R. D."/>
            <person name="Lucena T."/>
        </authorList>
    </citation>
    <scope>NUCLEOTIDE SEQUENCE</scope>
    <source>
        <strain evidence="2">CECT 9275</strain>
    </source>
</reference>
<dbReference type="InterPro" id="IPR011990">
    <property type="entry name" value="TPR-like_helical_dom_sf"/>
</dbReference>
<dbReference type="AlphaFoldDB" id="A0A916N4I6"/>
<evidence type="ECO:0000256" key="1">
    <source>
        <dbReference type="SAM" id="SignalP"/>
    </source>
</evidence>